<dbReference type="GO" id="GO:0005634">
    <property type="term" value="C:nucleus"/>
    <property type="evidence" value="ECO:0007669"/>
    <property type="project" value="TreeGrafter"/>
</dbReference>
<evidence type="ECO:0000313" key="6">
    <source>
        <dbReference type="EMBL" id="KZZ95357.1"/>
    </source>
</evidence>
<gene>
    <name evidence="6" type="ORF">AAL_04588</name>
</gene>
<dbReference type="SUPFAM" id="SSF56104">
    <property type="entry name" value="SAICAR synthase-like"/>
    <property type="match status" value="1"/>
</dbReference>
<dbReference type="GO" id="GO:0046854">
    <property type="term" value="P:phosphatidylinositol phosphate biosynthetic process"/>
    <property type="evidence" value="ECO:0007669"/>
    <property type="project" value="TreeGrafter"/>
</dbReference>
<dbReference type="AlphaFoldDB" id="A0A168BIM9"/>
<feature type="compositionally biased region" description="Low complexity" evidence="5">
    <location>
        <begin position="117"/>
        <end position="162"/>
    </location>
</feature>
<feature type="region of interest" description="Disordered" evidence="5">
    <location>
        <begin position="353"/>
        <end position="386"/>
    </location>
</feature>
<keyword evidence="3 4" id="KW-0418">Kinase</keyword>
<feature type="compositionally biased region" description="Acidic residues" evidence="5">
    <location>
        <begin position="373"/>
        <end position="386"/>
    </location>
</feature>
<dbReference type="GO" id="GO:0000824">
    <property type="term" value="F:inositol-1,4,5,6-tetrakisphosphate 3-kinase activity"/>
    <property type="evidence" value="ECO:0007669"/>
    <property type="project" value="TreeGrafter"/>
</dbReference>
<evidence type="ECO:0000313" key="7">
    <source>
        <dbReference type="Proteomes" id="UP000078544"/>
    </source>
</evidence>
<name>A0A168BIM9_9HYPO</name>
<dbReference type="GO" id="GO:0008440">
    <property type="term" value="F:inositol-1,4,5-trisphosphate 3-kinase activity"/>
    <property type="evidence" value="ECO:0007669"/>
    <property type="project" value="TreeGrafter"/>
</dbReference>
<evidence type="ECO:0000256" key="4">
    <source>
        <dbReference type="RuleBase" id="RU363090"/>
    </source>
</evidence>
<dbReference type="GO" id="GO:0005737">
    <property type="term" value="C:cytoplasm"/>
    <property type="evidence" value="ECO:0007669"/>
    <property type="project" value="TreeGrafter"/>
</dbReference>
<dbReference type="GO" id="GO:0032958">
    <property type="term" value="P:inositol phosphate biosynthetic process"/>
    <property type="evidence" value="ECO:0007669"/>
    <property type="project" value="InterPro"/>
</dbReference>
<dbReference type="PANTHER" id="PTHR12400:SF103">
    <property type="entry name" value="INOSITOL POLYPHOSPHATE MULTIKINASE"/>
    <property type="match status" value="1"/>
</dbReference>
<dbReference type="Proteomes" id="UP000078544">
    <property type="component" value="Unassembled WGS sequence"/>
</dbReference>
<sequence length="431" mass="47171">MSHIKCVPINGIRSYDHAVAGHAGTLCDSNGELFIKPCTQAEIDFYEAANEPGSGRHEMSYIMPLYMGKLALTHLEDGYDNTAAGIMTGHDNYRLNMEEIQKTLLNQMANCPDEKPTTTMTTAAAAASGNGKAASSKTKAASGKGKAASAKGKAASAKVKTASVKETEARAQGKEANDSTKGNKLKTDMAVVLENLTHGYKRPNVLDIKLGVRLWADDATQEKKERFDKITAETTHGSLGFRIAGMRVWRGSDNPAELDEEGYKTYDKDYGRKFVNADNISDAIQKFVFNEPAGIDEEMGKAICKAIRESMSFIRERISRHEVRMYSSSFLIVYEGDGEAIREAIETHNRYAEESAHGLPDGGPDASRIDSGIDLEDEESDGEESDMTLPMIWTLKLIDFAHAAWTPGLGPDENVLKGVRNLERIFKKLGS</sequence>
<comment type="caution">
    <text evidence="6">The sequence shown here is derived from an EMBL/GenBank/DDBJ whole genome shotgun (WGS) entry which is preliminary data.</text>
</comment>
<evidence type="ECO:0000256" key="3">
    <source>
        <dbReference type="ARBA" id="ARBA00022777"/>
    </source>
</evidence>
<evidence type="ECO:0000256" key="1">
    <source>
        <dbReference type="ARBA" id="ARBA00007374"/>
    </source>
</evidence>
<accession>A0A168BIM9</accession>
<dbReference type="OrthoDB" id="338650at2759"/>
<dbReference type="STRING" id="1081109.A0A168BIM9"/>
<dbReference type="Gene3D" id="3.30.470.160">
    <property type="entry name" value="Inositol polyphosphate kinase"/>
    <property type="match status" value="1"/>
</dbReference>
<feature type="compositionally biased region" description="Basic and acidic residues" evidence="5">
    <location>
        <begin position="163"/>
        <end position="178"/>
    </location>
</feature>
<keyword evidence="2 4" id="KW-0808">Transferase</keyword>
<organism evidence="6 7">
    <name type="scientific">Moelleriella libera RCEF 2490</name>
    <dbReference type="NCBI Taxonomy" id="1081109"/>
    <lineage>
        <taxon>Eukaryota</taxon>
        <taxon>Fungi</taxon>
        <taxon>Dikarya</taxon>
        <taxon>Ascomycota</taxon>
        <taxon>Pezizomycotina</taxon>
        <taxon>Sordariomycetes</taxon>
        <taxon>Hypocreomycetidae</taxon>
        <taxon>Hypocreales</taxon>
        <taxon>Clavicipitaceae</taxon>
        <taxon>Moelleriella</taxon>
    </lineage>
</organism>
<dbReference type="PANTHER" id="PTHR12400">
    <property type="entry name" value="INOSITOL POLYPHOSPHATE KINASE"/>
    <property type="match status" value="1"/>
</dbReference>
<dbReference type="EMBL" id="AZGY01000009">
    <property type="protein sequence ID" value="KZZ95357.1"/>
    <property type="molecule type" value="Genomic_DNA"/>
</dbReference>
<reference evidence="6 7" key="1">
    <citation type="journal article" date="2016" name="Genome Biol. Evol.">
        <title>Divergent and convergent evolution of fungal pathogenicity.</title>
        <authorList>
            <person name="Shang Y."/>
            <person name="Xiao G."/>
            <person name="Zheng P."/>
            <person name="Cen K."/>
            <person name="Zhan S."/>
            <person name="Wang C."/>
        </authorList>
    </citation>
    <scope>NUCLEOTIDE SEQUENCE [LARGE SCALE GENOMIC DNA]</scope>
    <source>
        <strain evidence="6 7">RCEF 2490</strain>
    </source>
</reference>
<dbReference type="InterPro" id="IPR038286">
    <property type="entry name" value="IPK_sf"/>
</dbReference>
<evidence type="ECO:0000256" key="5">
    <source>
        <dbReference type="SAM" id="MobiDB-lite"/>
    </source>
</evidence>
<comment type="similarity">
    <text evidence="1 4">Belongs to the inositol phosphokinase (IPK) family.</text>
</comment>
<proteinExistence type="inferred from homology"/>
<evidence type="ECO:0000256" key="2">
    <source>
        <dbReference type="ARBA" id="ARBA00022679"/>
    </source>
</evidence>
<dbReference type="InterPro" id="IPR005522">
    <property type="entry name" value="IPK"/>
</dbReference>
<dbReference type="Pfam" id="PF03770">
    <property type="entry name" value="IPK"/>
    <property type="match status" value="1"/>
</dbReference>
<protein>
    <recommendedName>
        <fullName evidence="4">Kinase</fullName>
        <ecNumber evidence="4">2.7.-.-</ecNumber>
    </recommendedName>
</protein>
<keyword evidence="7" id="KW-1185">Reference proteome</keyword>
<feature type="region of interest" description="Disordered" evidence="5">
    <location>
        <begin position="116"/>
        <end position="182"/>
    </location>
</feature>
<dbReference type="EC" id="2.7.-.-" evidence="4"/>